<evidence type="ECO:0000256" key="1">
    <source>
        <dbReference type="ARBA" id="ARBA00022723"/>
    </source>
</evidence>
<keyword evidence="2" id="KW-0862">Zinc</keyword>
<dbReference type="Proteomes" id="UP000000486">
    <property type="component" value="Chromosome"/>
</dbReference>
<dbReference type="InterPro" id="IPR051804">
    <property type="entry name" value="Carb_Metab_Reg_Kinase/Isom"/>
</dbReference>
<dbReference type="GO" id="GO:0046872">
    <property type="term" value="F:metal ion binding"/>
    <property type="evidence" value="ECO:0007669"/>
    <property type="project" value="UniProtKB-KW"/>
</dbReference>
<dbReference type="RefSeq" id="WP_012580925.1">
    <property type="nucleotide sequence ID" value="NC_017537.1"/>
</dbReference>
<dbReference type="PATRIC" id="fig|1030009.3.peg.2231"/>
<keyword evidence="1" id="KW-0479">Metal-binding</keyword>
<dbReference type="InterPro" id="IPR016847">
    <property type="entry name" value="Man6P_Isoase_Firm_lng_prd"/>
</dbReference>
<protein>
    <submittedName>
        <fullName evidence="3">Putative mannose-6-phosphate isomerase</fullName>
    </submittedName>
</protein>
<dbReference type="PIRSF" id="PIRSF026713">
    <property type="entry name" value="PMI_Firm_long_prd"/>
    <property type="match status" value="1"/>
</dbReference>
<dbReference type="KEGG" id="lmq:LMM7_2245"/>
<dbReference type="InterPro" id="IPR014710">
    <property type="entry name" value="RmlC-like_jellyroll"/>
</dbReference>
<dbReference type="EMBL" id="CP002816">
    <property type="protein sequence ID" value="AEH93250.1"/>
    <property type="molecule type" value="Genomic_DNA"/>
</dbReference>
<gene>
    <name evidence="3" type="ordered locus">LMM7_2245</name>
</gene>
<dbReference type="Gene3D" id="2.60.120.10">
    <property type="entry name" value="Jelly Rolls"/>
    <property type="match status" value="1"/>
</dbReference>
<dbReference type="InterPro" id="IPR011051">
    <property type="entry name" value="RmlC_Cupin_sf"/>
</dbReference>
<proteinExistence type="predicted"/>
<dbReference type="HOGENOM" id="CLU_466831_0_0_9"/>
<evidence type="ECO:0000313" key="4">
    <source>
        <dbReference type="Proteomes" id="UP000000486"/>
    </source>
</evidence>
<name>A0A0E0UZ54_LISMM</name>
<sequence>MTTYDLAPEVKIHQFDGAWAGYKDIATELRTAIQKKKQDQTIVAIECYPGTRNEEIAAELLPLLPVEKAVFADDWALNNEEVTATIQSHLTDDRVFGIMSHYEVSDFYPAEKLAEIQAEIAASKGLVVIYGTGATVIAPKPDILIYADLARWEIQCRYRGENKPNWKADNAGEDALRKFKRGYFFEWRMADRQKKKIYQQVDYLLDTNKKNEPKMVRGEDYRNGLNQVSKAPFRVVPYFDASVWGGQWMKNNFGLDPAADNYGWAFDGVPEENSLYMRFGDIRVEVPSTNVVNHFPNELLGPKVHSRFGTEFPIRFDYLDTVGGGNLSLQVHPLVEYAQDKFGIHYTQDESYYILEADSDSTVYLGTKEGTTKEAIMADLEKAAEGNYRFPDEEYINVFPVKKHDHILIPAGTIHCGGPSTVVLEISATPYIFTFKLWDWERTGLDGMPRPVHLAHGRENLQLDRDTKWVKDNLINQFETLHEDNDSKVERTGLHELEFIETHRHWFKETVTIHTNESVNMLNLVEGTSAVVESIDDSFAPFEVHYGETFIVPAIVGTYQIRNTSDNEEVAVIQAFVRNL</sequence>
<dbReference type="PANTHER" id="PTHR42742:SF3">
    <property type="entry name" value="FRUCTOKINASE"/>
    <property type="match status" value="1"/>
</dbReference>
<dbReference type="AlphaFoldDB" id="A0A0E0UZ54"/>
<dbReference type="CDD" id="cd07010">
    <property type="entry name" value="cupin_PMI_type_I_N_bac"/>
    <property type="match status" value="1"/>
</dbReference>
<evidence type="ECO:0000313" key="3">
    <source>
        <dbReference type="EMBL" id="AEH93250.1"/>
    </source>
</evidence>
<evidence type="ECO:0000256" key="2">
    <source>
        <dbReference type="ARBA" id="ARBA00022833"/>
    </source>
</evidence>
<reference evidence="3 4" key="1">
    <citation type="journal article" date="2011" name="J. Bacteriol.">
        <title>Genome sequence of the nonpathogenic Listeria monocytogenes serovar 4a strain M7.</title>
        <authorList>
            <person name="Chen J."/>
            <person name="Xia Y."/>
            <person name="Cheng C."/>
            <person name="Fang C."/>
            <person name="Shan Y."/>
            <person name="Jin G."/>
            <person name="Fang W."/>
        </authorList>
    </citation>
    <scope>NUCLEOTIDE SEQUENCE [LARGE SCALE GENOMIC DNA]</scope>
    <source>
        <strain evidence="3 4">M7</strain>
    </source>
</reference>
<organism evidence="3 4">
    <name type="scientific">Listeria monocytogenes serotype 4a (strain M7)</name>
    <dbReference type="NCBI Taxonomy" id="1030009"/>
    <lineage>
        <taxon>Bacteria</taxon>
        <taxon>Bacillati</taxon>
        <taxon>Bacillota</taxon>
        <taxon>Bacilli</taxon>
        <taxon>Bacillales</taxon>
        <taxon>Listeriaceae</taxon>
        <taxon>Listeria</taxon>
    </lineage>
</organism>
<dbReference type="PANTHER" id="PTHR42742">
    <property type="entry name" value="TRANSCRIPTIONAL REPRESSOR MPRA"/>
    <property type="match status" value="1"/>
</dbReference>
<keyword evidence="3" id="KW-0413">Isomerase</keyword>
<accession>A0A0E0UZ54</accession>
<dbReference type="SUPFAM" id="SSF51182">
    <property type="entry name" value="RmlC-like cupins"/>
    <property type="match status" value="1"/>
</dbReference>
<dbReference type="GO" id="GO:0016853">
    <property type="term" value="F:isomerase activity"/>
    <property type="evidence" value="ECO:0007669"/>
    <property type="project" value="UniProtKB-KW"/>
</dbReference>